<accession>A0A8J6TRZ3</accession>
<protein>
    <submittedName>
        <fullName evidence="1">DUF2493 domain-containing protein</fullName>
    </submittedName>
</protein>
<name>A0A8J6TRZ3_9FIRM</name>
<proteinExistence type="predicted"/>
<keyword evidence="2" id="KW-1185">Reference proteome</keyword>
<gene>
    <name evidence="1" type="ORF">H8702_11405</name>
</gene>
<sequence>MRVGVIGGRKIESLDIHEIIPYIPAQCSEIVSGGAQGIDQLARKIAEELSVPLTEFFPDYEKYGRAAPIRRNQQIVDYSDLIIAVWDGESKGTRDTLIRALKAGKAIKPVIVGQKSFSEQSF</sequence>
<dbReference type="EMBL" id="JACRTL010000007">
    <property type="protein sequence ID" value="MBC8611696.1"/>
    <property type="molecule type" value="Genomic_DNA"/>
</dbReference>
<dbReference type="Gene3D" id="3.40.50.450">
    <property type="match status" value="1"/>
</dbReference>
<evidence type="ECO:0000313" key="2">
    <source>
        <dbReference type="Proteomes" id="UP000632659"/>
    </source>
</evidence>
<comment type="caution">
    <text evidence="1">The sequence shown here is derived from an EMBL/GenBank/DDBJ whole genome shotgun (WGS) entry which is preliminary data.</text>
</comment>
<reference evidence="1" key="1">
    <citation type="submission" date="2020-08" db="EMBL/GenBank/DDBJ databases">
        <title>Genome public.</title>
        <authorList>
            <person name="Liu C."/>
            <person name="Sun Q."/>
        </authorList>
    </citation>
    <scope>NUCLEOTIDE SEQUENCE</scope>
    <source>
        <strain evidence="1">NSJ-15</strain>
    </source>
</reference>
<dbReference type="RefSeq" id="WP_154825038.1">
    <property type="nucleotide sequence ID" value="NZ_JACRTL010000007.1"/>
</dbReference>
<dbReference type="Proteomes" id="UP000632659">
    <property type="component" value="Unassembled WGS sequence"/>
</dbReference>
<evidence type="ECO:0000313" key="1">
    <source>
        <dbReference type="EMBL" id="MBC8611696.1"/>
    </source>
</evidence>
<dbReference type="AlphaFoldDB" id="A0A8J6TRZ3"/>
<dbReference type="SUPFAM" id="SSF102405">
    <property type="entry name" value="MCP/YpsA-like"/>
    <property type="match status" value="1"/>
</dbReference>
<organism evidence="1 2">
    <name type="scientific">Massiliimalia timonensis</name>
    <dbReference type="NCBI Taxonomy" id="1987501"/>
    <lineage>
        <taxon>Bacteria</taxon>
        <taxon>Bacillati</taxon>
        <taxon>Bacillota</taxon>
        <taxon>Clostridia</taxon>
        <taxon>Eubacteriales</taxon>
        <taxon>Oscillospiraceae</taxon>
        <taxon>Massiliimalia</taxon>
    </lineage>
</organism>